<protein>
    <submittedName>
        <fullName evidence="2">Membrane domain protein</fullName>
    </submittedName>
</protein>
<accession>A0A3U1JXR3</accession>
<dbReference type="Proteomes" id="UP000460654">
    <property type="component" value="Unassembled WGS sequence"/>
</dbReference>
<comment type="caution">
    <text evidence="2">The sequence shown here is derived from an EMBL/GenBank/DDBJ whole genome shotgun (WGS) entry which is preliminary data.</text>
</comment>
<organism evidence="2 3">
    <name type="scientific">Escherichia coli</name>
    <dbReference type="NCBI Taxonomy" id="562"/>
    <lineage>
        <taxon>Bacteria</taxon>
        <taxon>Pseudomonadati</taxon>
        <taxon>Pseudomonadota</taxon>
        <taxon>Gammaproteobacteria</taxon>
        <taxon>Enterobacterales</taxon>
        <taxon>Enterobacteriaceae</taxon>
        <taxon>Escherichia</taxon>
    </lineage>
</organism>
<feature type="transmembrane region" description="Helical" evidence="1">
    <location>
        <begin position="183"/>
        <end position="207"/>
    </location>
</feature>
<dbReference type="AlphaFoldDB" id="A0A3U1JXR3"/>
<name>A0A3U1JXR3_ECOLX</name>
<keyword evidence="1" id="KW-0812">Transmembrane</keyword>
<gene>
    <name evidence="2" type="ORF">D4N09_22650</name>
</gene>
<evidence type="ECO:0000313" key="2">
    <source>
        <dbReference type="EMBL" id="TXU31010.1"/>
    </source>
</evidence>
<proteinExistence type="predicted"/>
<dbReference type="RefSeq" id="WP_001459463.1">
    <property type="nucleotide sequence ID" value="NZ_BFKH01000034.1"/>
</dbReference>
<keyword evidence="1" id="KW-1133">Transmembrane helix</keyword>
<evidence type="ECO:0000256" key="1">
    <source>
        <dbReference type="SAM" id="Phobius"/>
    </source>
</evidence>
<keyword evidence="1" id="KW-0472">Membrane</keyword>
<evidence type="ECO:0000313" key="3">
    <source>
        <dbReference type="Proteomes" id="UP000460654"/>
    </source>
</evidence>
<sequence length="264" mass="30251">MSYFYRSKNISGVSINEDSLISLSTAIVERCVKMNEQAQKESREVCAQCVFFILFDGKGYKVDSIGELVKYFRQATRIDQIIFTIETYQSRQSNRMNGSWMELRIDERNSNSSTMIVASEDNEWVDSLWITIQDLLNKCKNKFRFFRTAWTMLSIQISGVTVGFLLSLWTASKLAPKLSIDGAFALSFICIFILFSNLWSFAIPLIIKLIDFLFPSVKFVINGKNYFHWSVQAIIGAIASAVILYFISSMLLFALEMLNSIIKK</sequence>
<feature type="transmembrane region" description="Helical" evidence="1">
    <location>
        <begin position="227"/>
        <end position="255"/>
    </location>
</feature>
<reference evidence="2 3" key="1">
    <citation type="submission" date="2018-09" db="EMBL/GenBank/DDBJ databases">
        <title>Persistent metagenomic signatures of early life antibiotic treatment in the infant gut microbiota and resistome.</title>
        <authorList>
            <person name="Gasparrini A.J."/>
        </authorList>
    </citation>
    <scope>NUCLEOTIDE SEQUENCE [LARGE SCALE GENOMIC DNA]</scope>
    <source>
        <strain evidence="2 3">T0181B.E-10</strain>
    </source>
</reference>
<feature type="transmembrane region" description="Helical" evidence="1">
    <location>
        <begin position="149"/>
        <end position="171"/>
    </location>
</feature>
<dbReference type="EMBL" id="QYOH01000042">
    <property type="protein sequence ID" value="TXU31010.1"/>
    <property type="molecule type" value="Genomic_DNA"/>
</dbReference>